<reference evidence="1 2" key="1">
    <citation type="journal article" date="2022" name="bioRxiv">
        <title>Genomics of Preaxostyla Flagellates Illuminates Evolutionary Transitions and the Path Towards Mitochondrial Loss.</title>
        <authorList>
            <person name="Novak L.V.F."/>
            <person name="Treitli S.C."/>
            <person name="Pyrih J."/>
            <person name="Halakuc P."/>
            <person name="Pipaliya S.V."/>
            <person name="Vacek V."/>
            <person name="Brzon O."/>
            <person name="Soukal P."/>
            <person name="Eme L."/>
            <person name="Dacks J.B."/>
            <person name="Karnkowska A."/>
            <person name="Elias M."/>
            <person name="Hampl V."/>
        </authorList>
    </citation>
    <scope>NUCLEOTIDE SEQUENCE [LARGE SCALE GENOMIC DNA]</scope>
    <source>
        <strain evidence="1">NAU3</strain>
        <tissue evidence="1">Gut</tissue>
    </source>
</reference>
<accession>A0ABQ9X847</accession>
<proteinExistence type="predicted"/>
<dbReference type="EMBL" id="JARBJD010000179">
    <property type="protein sequence ID" value="KAK2948322.1"/>
    <property type="molecule type" value="Genomic_DNA"/>
</dbReference>
<evidence type="ECO:0000313" key="1">
    <source>
        <dbReference type="EMBL" id="KAK2948322.1"/>
    </source>
</evidence>
<keyword evidence="2" id="KW-1185">Reference proteome</keyword>
<comment type="caution">
    <text evidence="1">The sequence shown here is derived from an EMBL/GenBank/DDBJ whole genome shotgun (WGS) entry which is preliminary data.</text>
</comment>
<gene>
    <name evidence="1" type="ORF">BLNAU_16771</name>
</gene>
<organism evidence="1 2">
    <name type="scientific">Blattamonas nauphoetae</name>
    <dbReference type="NCBI Taxonomy" id="2049346"/>
    <lineage>
        <taxon>Eukaryota</taxon>
        <taxon>Metamonada</taxon>
        <taxon>Preaxostyla</taxon>
        <taxon>Oxymonadida</taxon>
        <taxon>Blattamonas</taxon>
    </lineage>
</organism>
<name>A0ABQ9X847_9EUKA</name>
<sequence>MRTVSCAKQSQSAFLHQPLLNSRTHNDNDDENDEAFIRRQFSKRLPSIENRDTGDSDQNLISGTSEVVVFRTTKSRINSEIQLLNPSPTI</sequence>
<protein>
    <submittedName>
        <fullName evidence="1">Uncharacterized protein</fullName>
    </submittedName>
</protein>
<dbReference type="Proteomes" id="UP001281761">
    <property type="component" value="Unassembled WGS sequence"/>
</dbReference>
<evidence type="ECO:0000313" key="2">
    <source>
        <dbReference type="Proteomes" id="UP001281761"/>
    </source>
</evidence>